<name>A0A382NNI3_9ZZZZ</name>
<proteinExistence type="predicted"/>
<dbReference type="AlphaFoldDB" id="A0A382NNI3"/>
<feature type="transmembrane region" description="Helical" evidence="1">
    <location>
        <begin position="34"/>
        <end position="60"/>
    </location>
</feature>
<keyword evidence="1" id="KW-0472">Membrane</keyword>
<sequence>MDQLIERITSLARQGNDLFRKERSVQYGVLGGYLVLWLFFSGSLTESLLVGIAMGLAWMVGKRQGD</sequence>
<gene>
    <name evidence="2" type="ORF">METZ01_LOCUS315500</name>
</gene>
<accession>A0A382NNI3</accession>
<keyword evidence="1" id="KW-1133">Transmembrane helix</keyword>
<organism evidence="2">
    <name type="scientific">marine metagenome</name>
    <dbReference type="NCBI Taxonomy" id="408172"/>
    <lineage>
        <taxon>unclassified sequences</taxon>
        <taxon>metagenomes</taxon>
        <taxon>ecological metagenomes</taxon>
    </lineage>
</organism>
<evidence type="ECO:0000313" key="2">
    <source>
        <dbReference type="EMBL" id="SVC62646.1"/>
    </source>
</evidence>
<reference evidence="2" key="1">
    <citation type="submission" date="2018-05" db="EMBL/GenBank/DDBJ databases">
        <authorList>
            <person name="Lanie J.A."/>
            <person name="Ng W.-L."/>
            <person name="Kazmierczak K.M."/>
            <person name="Andrzejewski T.M."/>
            <person name="Davidsen T.M."/>
            <person name="Wayne K.J."/>
            <person name="Tettelin H."/>
            <person name="Glass J.I."/>
            <person name="Rusch D."/>
            <person name="Podicherti R."/>
            <person name="Tsui H.-C.T."/>
            <person name="Winkler M.E."/>
        </authorList>
    </citation>
    <scope>NUCLEOTIDE SEQUENCE</scope>
</reference>
<dbReference type="EMBL" id="UINC01101662">
    <property type="protein sequence ID" value="SVC62646.1"/>
    <property type="molecule type" value="Genomic_DNA"/>
</dbReference>
<keyword evidence="1" id="KW-0812">Transmembrane</keyword>
<protein>
    <submittedName>
        <fullName evidence="2">Uncharacterized protein</fullName>
    </submittedName>
</protein>
<evidence type="ECO:0000256" key="1">
    <source>
        <dbReference type="SAM" id="Phobius"/>
    </source>
</evidence>